<keyword evidence="2" id="KW-0732">Signal</keyword>
<keyword evidence="1" id="KW-0472">Membrane</keyword>
<accession>A0AAN9TUH7</accession>
<dbReference type="AlphaFoldDB" id="A0AAN9TUH7"/>
<evidence type="ECO:0000313" key="3">
    <source>
        <dbReference type="EMBL" id="KAK7603151.1"/>
    </source>
</evidence>
<proteinExistence type="predicted"/>
<dbReference type="Proteomes" id="UP001367676">
    <property type="component" value="Unassembled WGS sequence"/>
</dbReference>
<keyword evidence="1" id="KW-1133">Transmembrane helix</keyword>
<feature type="transmembrane region" description="Helical" evidence="1">
    <location>
        <begin position="71"/>
        <end position="91"/>
    </location>
</feature>
<keyword evidence="1" id="KW-0812">Transmembrane</keyword>
<evidence type="ECO:0000256" key="2">
    <source>
        <dbReference type="SAM" id="SignalP"/>
    </source>
</evidence>
<feature type="signal peptide" evidence="2">
    <location>
        <begin position="1"/>
        <end position="22"/>
    </location>
</feature>
<comment type="caution">
    <text evidence="3">The sequence shown here is derived from an EMBL/GenBank/DDBJ whole genome shotgun (WGS) entry which is preliminary data.</text>
</comment>
<gene>
    <name evidence="3" type="ORF">V9T40_003150</name>
</gene>
<protein>
    <submittedName>
        <fullName evidence="3">Uncharacterized protein</fullName>
    </submittedName>
</protein>
<evidence type="ECO:0000313" key="4">
    <source>
        <dbReference type="Proteomes" id="UP001367676"/>
    </source>
</evidence>
<feature type="chain" id="PRO_5042813420" evidence="2">
    <location>
        <begin position="23"/>
        <end position="148"/>
    </location>
</feature>
<organism evidence="3 4">
    <name type="scientific">Parthenolecanium corni</name>
    <dbReference type="NCBI Taxonomy" id="536013"/>
    <lineage>
        <taxon>Eukaryota</taxon>
        <taxon>Metazoa</taxon>
        <taxon>Ecdysozoa</taxon>
        <taxon>Arthropoda</taxon>
        <taxon>Hexapoda</taxon>
        <taxon>Insecta</taxon>
        <taxon>Pterygota</taxon>
        <taxon>Neoptera</taxon>
        <taxon>Paraneoptera</taxon>
        <taxon>Hemiptera</taxon>
        <taxon>Sternorrhyncha</taxon>
        <taxon>Coccoidea</taxon>
        <taxon>Coccidae</taxon>
        <taxon>Parthenolecanium</taxon>
    </lineage>
</organism>
<reference evidence="3 4" key="1">
    <citation type="submission" date="2024-03" db="EMBL/GenBank/DDBJ databases">
        <title>Adaptation during the transition from Ophiocordyceps entomopathogen to insect associate is accompanied by gene loss and intensified selection.</title>
        <authorList>
            <person name="Ward C.M."/>
            <person name="Onetto C.A."/>
            <person name="Borneman A.R."/>
        </authorList>
    </citation>
    <scope>NUCLEOTIDE SEQUENCE [LARGE SCALE GENOMIC DNA]</scope>
    <source>
        <strain evidence="3">AWRI1</strain>
        <tissue evidence="3">Single Adult Female</tissue>
    </source>
</reference>
<name>A0AAN9TUH7_9HEMI</name>
<keyword evidence="4" id="KW-1185">Reference proteome</keyword>
<sequence>MLKISSTILFLNFACILTVAAALPQIATSPSRPPGGPAVGIQFLPSPQIPVPSQNSGALDYLFSAKMKCSFLITILILAICFCIAQTAQVLPSINGQGGHHDPHEDWQVTSHASAEEAGRPGVIVVAFGGVVDALHDLLEIVFGRPYY</sequence>
<dbReference type="EMBL" id="JBBCAQ010000006">
    <property type="protein sequence ID" value="KAK7603151.1"/>
    <property type="molecule type" value="Genomic_DNA"/>
</dbReference>
<evidence type="ECO:0000256" key="1">
    <source>
        <dbReference type="SAM" id="Phobius"/>
    </source>
</evidence>